<evidence type="ECO:0000256" key="9">
    <source>
        <dbReference type="ARBA" id="ARBA00023204"/>
    </source>
</evidence>
<keyword evidence="5" id="KW-0227">DNA damage</keyword>
<comment type="similarity">
    <text evidence="1">Belongs to the uracil-DNA glycosylase (UDG) superfamily. Type 4 (UDGa) family.</text>
</comment>
<evidence type="ECO:0000256" key="8">
    <source>
        <dbReference type="ARBA" id="ARBA00023014"/>
    </source>
</evidence>
<keyword evidence="4" id="KW-0479">Metal-binding</keyword>
<dbReference type="RefSeq" id="WP_208393859.1">
    <property type="nucleotide sequence ID" value="NZ_BAAADD010000009.1"/>
</dbReference>
<evidence type="ECO:0000259" key="10">
    <source>
        <dbReference type="SMART" id="SM00986"/>
    </source>
</evidence>
<accession>A0ABN1F3T9</accession>
<keyword evidence="12" id="KW-1185">Reference proteome</keyword>
<keyword evidence="7" id="KW-0408">Iron</keyword>
<evidence type="ECO:0000256" key="6">
    <source>
        <dbReference type="ARBA" id="ARBA00022801"/>
    </source>
</evidence>
<sequence>MAPRTDPAFAPNPHSLRGLAQDLALCRRCPLYANATQVVPGEGSRAPLMLVGEQPGNDEDLAGRPFVGPAGKLLNQALAEAGIARDKTFVTNAVKHFKFIPRGKRRLHQRPSAEELALCRWWLELETKLVAPVLIVALGASAARSVFGRPVTVGKVRGQILEAGGTKAMATIHPSFLLRMPDPDARRREYAALVKDLVTARVHLPA</sequence>
<dbReference type="NCBIfam" id="TIGR00758">
    <property type="entry name" value="UDG_fam4"/>
    <property type="match status" value="1"/>
</dbReference>
<keyword evidence="9" id="KW-0234">DNA repair</keyword>
<name>A0ABN1F3T9_9PROT</name>
<dbReference type="PANTHER" id="PTHR33693:SF9">
    <property type="entry name" value="TYPE-4 URACIL-DNA GLYCOSYLASE"/>
    <property type="match status" value="1"/>
</dbReference>
<evidence type="ECO:0000313" key="11">
    <source>
        <dbReference type="EMBL" id="GAA0581097.1"/>
    </source>
</evidence>
<evidence type="ECO:0000256" key="7">
    <source>
        <dbReference type="ARBA" id="ARBA00023004"/>
    </source>
</evidence>
<dbReference type="Proteomes" id="UP001499951">
    <property type="component" value="Unassembled WGS sequence"/>
</dbReference>
<evidence type="ECO:0000256" key="2">
    <source>
        <dbReference type="ARBA" id="ARBA00019403"/>
    </source>
</evidence>
<evidence type="ECO:0000256" key="3">
    <source>
        <dbReference type="ARBA" id="ARBA00022485"/>
    </source>
</evidence>
<dbReference type="SMART" id="SM00987">
    <property type="entry name" value="UreE_C"/>
    <property type="match status" value="1"/>
</dbReference>
<comment type="caution">
    <text evidence="11">The sequence shown here is derived from an EMBL/GenBank/DDBJ whole genome shotgun (WGS) entry which is preliminary data.</text>
</comment>
<protein>
    <recommendedName>
        <fullName evidence="2">Type-4 uracil-DNA glycosylase</fullName>
    </recommendedName>
</protein>
<proteinExistence type="inferred from homology"/>
<dbReference type="Gene3D" id="3.40.470.10">
    <property type="entry name" value="Uracil-DNA glycosylase-like domain"/>
    <property type="match status" value="1"/>
</dbReference>
<dbReference type="SMART" id="SM00986">
    <property type="entry name" value="UDG"/>
    <property type="match status" value="1"/>
</dbReference>
<evidence type="ECO:0000313" key="12">
    <source>
        <dbReference type="Proteomes" id="UP001499951"/>
    </source>
</evidence>
<organism evidence="11 12">
    <name type="scientific">Rhizomicrobium electricum</name>
    <dbReference type="NCBI Taxonomy" id="480070"/>
    <lineage>
        <taxon>Bacteria</taxon>
        <taxon>Pseudomonadati</taxon>
        <taxon>Pseudomonadota</taxon>
        <taxon>Alphaproteobacteria</taxon>
        <taxon>Micropepsales</taxon>
        <taxon>Micropepsaceae</taxon>
        <taxon>Rhizomicrobium</taxon>
    </lineage>
</organism>
<dbReference type="Pfam" id="PF03167">
    <property type="entry name" value="UDG"/>
    <property type="match status" value="1"/>
</dbReference>
<feature type="domain" description="Uracil-DNA glycosylase-like" evidence="10">
    <location>
        <begin position="40"/>
        <end position="198"/>
    </location>
</feature>
<evidence type="ECO:0000256" key="4">
    <source>
        <dbReference type="ARBA" id="ARBA00022723"/>
    </source>
</evidence>
<dbReference type="InterPro" id="IPR005122">
    <property type="entry name" value="Uracil-DNA_glycosylase-like"/>
</dbReference>
<keyword evidence="6" id="KW-0378">Hydrolase</keyword>
<dbReference type="EMBL" id="BAAADD010000009">
    <property type="protein sequence ID" value="GAA0581097.1"/>
    <property type="molecule type" value="Genomic_DNA"/>
</dbReference>
<gene>
    <name evidence="11" type="ORF">GCM10008942_32440</name>
</gene>
<dbReference type="CDD" id="cd10030">
    <property type="entry name" value="UDG-F4_TTUDGA_SPO1dp_like"/>
    <property type="match status" value="1"/>
</dbReference>
<dbReference type="InterPro" id="IPR051536">
    <property type="entry name" value="UDG_Type-4/5"/>
</dbReference>
<evidence type="ECO:0000256" key="1">
    <source>
        <dbReference type="ARBA" id="ARBA00006521"/>
    </source>
</evidence>
<keyword evidence="3" id="KW-0004">4Fe-4S</keyword>
<evidence type="ECO:0000256" key="5">
    <source>
        <dbReference type="ARBA" id="ARBA00022763"/>
    </source>
</evidence>
<dbReference type="PANTHER" id="PTHR33693">
    <property type="entry name" value="TYPE-5 URACIL-DNA GLYCOSYLASE"/>
    <property type="match status" value="1"/>
</dbReference>
<keyword evidence="8" id="KW-0411">Iron-sulfur</keyword>
<reference evidence="11 12" key="1">
    <citation type="journal article" date="2019" name="Int. J. Syst. Evol. Microbiol.">
        <title>The Global Catalogue of Microorganisms (GCM) 10K type strain sequencing project: providing services to taxonomists for standard genome sequencing and annotation.</title>
        <authorList>
            <consortium name="The Broad Institute Genomics Platform"/>
            <consortium name="The Broad Institute Genome Sequencing Center for Infectious Disease"/>
            <person name="Wu L."/>
            <person name="Ma J."/>
        </authorList>
    </citation>
    <scope>NUCLEOTIDE SEQUENCE [LARGE SCALE GENOMIC DNA]</scope>
    <source>
        <strain evidence="11 12">JCM 15089</strain>
    </source>
</reference>
<dbReference type="SUPFAM" id="SSF52141">
    <property type="entry name" value="Uracil-DNA glycosylase-like"/>
    <property type="match status" value="1"/>
</dbReference>
<dbReference type="InterPro" id="IPR036895">
    <property type="entry name" value="Uracil-DNA_glycosylase-like_sf"/>
</dbReference>
<dbReference type="NCBIfam" id="TIGR03914">
    <property type="entry name" value="UDG_fam_dom"/>
    <property type="match status" value="1"/>
</dbReference>
<dbReference type="InterPro" id="IPR005273">
    <property type="entry name" value="Ura-DNA_glyco_family4"/>
</dbReference>